<gene>
    <name evidence="1" type="ORF">H9J30_14350</name>
</gene>
<protein>
    <submittedName>
        <fullName evidence="1">Uncharacterized protein</fullName>
    </submittedName>
</protein>
<dbReference type="EMBL" id="JACSDI010000011">
    <property type="protein sequence ID" value="MCG9965083.1"/>
    <property type="molecule type" value="Genomic_DNA"/>
</dbReference>
<dbReference type="RefSeq" id="WP_240131614.1">
    <property type="nucleotide sequence ID" value="NZ_JACSDI010000011.1"/>
</dbReference>
<keyword evidence="2" id="KW-1185">Reference proteome</keyword>
<name>A0ABS9QXI6_9GAMM</name>
<reference evidence="1 2" key="1">
    <citation type="submission" date="2020-08" db="EMBL/GenBank/DDBJ databases">
        <title>Whole genome sequence of Shewanella sp strain PS-2.</title>
        <authorList>
            <person name="Das S.K."/>
        </authorList>
    </citation>
    <scope>NUCLEOTIDE SEQUENCE [LARGE SCALE GENOMIC DNA]</scope>
    <source>
        <strain evidence="1 2">PS-2</strain>
    </source>
</reference>
<proteinExistence type="predicted"/>
<organism evidence="1 2">
    <name type="scientific">Shewanella cutis</name>
    <dbReference type="NCBI Taxonomy" id="2766780"/>
    <lineage>
        <taxon>Bacteria</taxon>
        <taxon>Pseudomonadati</taxon>
        <taxon>Pseudomonadota</taxon>
        <taxon>Gammaproteobacteria</taxon>
        <taxon>Alteromonadales</taxon>
        <taxon>Shewanellaceae</taxon>
        <taxon>Shewanella</taxon>
    </lineage>
</organism>
<comment type="caution">
    <text evidence="1">The sequence shown here is derived from an EMBL/GenBank/DDBJ whole genome shotgun (WGS) entry which is preliminary data.</text>
</comment>
<evidence type="ECO:0000313" key="1">
    <source>
        <dbReference type="EMBL" id="MCG9965083.1"/>
    </source>
</evidence>
<evidence type="ECO:0000313" key="2">
    <source>
        <dbReference type="Proteomes" id="UP000829384"/>
    </source>
</evidence>
<sequence length="374" mass="43614">MIEPKTNDWPIVYREIHLLGGAFLVNAPEDPKSVILYPHTLDKKQAVFKIDDFKKLYRVVDKCNLGKIVGVDFIHHAHQIEGKMPIEWRFCNTYNNMSWANIEACWTWSNIGNEAYTQQNGHLWDLSKRISHQATLLNQTLRELSLAYRNQLFSIVESFKPDNKFINGFSDDIYAKFQHFLYDACVLRDYISEFVFHYVVPSHLKGGILNMNTTSKIFNKFFKERTNLTEYELFYKEICNKNGWVNKLGIYRDLVMHACPIAISNKRNYIRTTTLLLPNDQFLPLVVAPIPKSPEFIKIDRNNFKYFSDFKKQTDSFFDLSNDESSSVDILTYAISTMSDFTELLWRTISQSPLQVKILTFGPHNTKGAAIIKR</sequence>
<accession>A0ABS9QXI6</accession>
<dbReference type="Proteomes" id="UP000829384">
    <property type="component" value="Unassembled WGS sequence"/>
</dbReference>